<protein>
    <submittedName>
        <fullName evidence="1">Uncharacterized protein</fullName>
    </submittedName>
</protein>
<dbReference type="Proteomes" id="UP001515660">
    <property type="component" value="Unassembled WGS sequence"/>
</dbReference>
<dbReference type="RefSeq" id="WP_166404214.1">
    <property type="nucleotide sequence ID" value="NZ_JAANHS010000017.1"/>
</dbReference>
<gene>
    <name evidence="1" type="ORF">G8O29_15905</name>
</gene>
<evidence type="ECO:0000313" key="2">
    <source>
        <dbReference type="Proteomes" id="UP001515660"/>
    </source>
</evidence>
<organism evidence="1 2">
    <name type="scientific">Rhodobacter calidifons</name>
    <dbReference type="NCBI Taxonomy" id="2715277"/>
    <lineage>
        <taxon>Bacteria</taxon>
        <taxon>Pseudomonadati</taxon>
        <taxon>Pseudomonadota</taxon>
        <taxon>Alphaproteobacteria</taxon>
        <taxon>Rhodobacterales</taxon>
        <taxon>Rhodobacter group</taxon>
        <taxon>Rhodobacter</taxon>
    </lineage>
</organism>
<keyword evidence="2" id="KW-1185">Reference proteome</keyword>
<name>A0ABX0GA83_9RHOB</name>
<reference evidence="1 2" key="1">
    <citation type="journal article" date="2022" name="Microorganisms">
        <title>Genome Sequence and Characterization of a Xanthorhodopsin-Containing, Aerobic Anoxygenic Phototrophic Rhodobacter Species, Isolated from Mesophilic Conditions at Yellowstone National Park.</title>
        <authorList>
            <person name="Kyndt J.A."/>
            <person name="Robertson S."/>
            <person name="Shoffstall I.B."/>
            <person name="Ramaley R.F."/>
            <person name="Meyer T.E."/>
        </authorList>
    </citation>
    <scope>NUCLEOTIDE SEQUENCE [LARGE SCALE GENOMIC DNA]</scope>
    <source>
        <strain evidence="1 2">M37P</strain>
    </source>
</reference>
<comment type="caution">
    <text evidence="1">The sequence shown here is derived from an EMBL/GenBank/DDBJ whole genome shotgun (WGS) entry which is preliminary data.</text>
</comment>
<sequence length="64" mass="7017">MPYIIALLGLMAGSYFWIIHGGATADAMRRLTGQVQARIAAARRFALRRRAGIPFVNSLDKADV</sequence>
<evidence type="ECO:0000313" key="1">
    <source>
        <dbReference type="EMBL" id="NHB78205.1"/>
    </source>
</evidence>
<dbReference type="EMBL" id="JAANHS010000017">
    <property type="protein sequence ID" value="NHB78205.1"/>
    <property type="molecule type" value="Genomic_DNA"/>
</dbReference>
<accession>A0ABX0GA83</accession>
<proteinExistence type="predicted"/>